<keyword evidence="2" id="KW-0614">Plasmid</keyword>
<name>E0ULW8_GLOV7</name>
<dbReference type="KEGG" id="cyj:Cyan7822_6110"/>
<dbReference type="PANTHER" id="PTHR22753:SF14">
    <property type="entry name" value="MONOACYLGLYCEROL_DIACYLGLYCEROL O-ACYLTRANSFERASE"/>
    <property type="match status" value="1"/>
</dbReference>
<dbReference type="GO" id="GO:0016020">
    <property type="term" value="C:membrane"/>
    <property type="evidence" value="ECO:0007669"/>
    <property type="project" value="TreeGrafter"/>
</dbReference>
<evidence type="ECO:0000313" key="3">
    <source>
        <dbReference type="Proteomes" id="UP000008206"/>
    </source>
</evidence>
<dbReference type="Proteomes" id="UP000008206">
    <property type="component" value="Plasmid Cy782201"/>
</dbReference>
<sequence length="263" mass="29514">MALINNHQPYFFAPNPLKKNAPLFVFLPGMDETAKELMKIQIGDLETVFDVRCFVIPADNLTDWEHLSSQAIKLTRSELEQKPQATVYLCGESFGGCLALKILQQEPELFDRIILINPASSFHRVPWLNLGSYLLPWTPKIIYDLSSILTVPCLAPLNRLSSQSRQALLKATRSAPKATAAKRLALLREFRVSENQLQKITKPVLLIASKGDLILPSLSEIKRLAPYFKDVKTITLPNSGHACLAQTNVNLRLLLQKAEFLPE</sequence>
<proteinExistence type="predicted"/>
<protein>
    <recommendedName>
        <fullName evidence="1">Serine aminopeptidase S33 domain-containing protein</fullName>
    </recommendedName>
</protein>
<dbReference type="AlphaFoldDB" id="E0ULW8"/>
<organism evidence="2 3">
    <name type="scientific">Gloeothece verrucosa (strain PCC 7822)</name>
    <name type="common">Cyanothece sp. (strain PCC 7822)</name>
    <dbReference type="NCBI Taxonomy" id="497965"/>
    <lineage>
        <taxon>Bacteria</taxon>
        <taxon>Bacillati</taxon>
        <taxon>Cyanobacteriota</taxon>
        <taxon>Cyanophyceae</taxon>
        <taxon>Oscillatoriophycideae</taxon>
        <taxon>Chroococcales</taxon>
        <taxon>Aphanothecaceae</taxon>
        <taxon>Gloeothece</taxon>
        <taxon>Gloeothece verrucosa</taxon>
    </lineage>
</organism>
<dbReference type="OrthoDB" id="571089at2"/>
<dbReference type="InterPro" id="IPR029058">
    <property type="entry name" value="AB_hydrolase_fold"/>
</dbReference>
<dbReference type="SUPFAM" id="SSF53474">
    <property type="entry name" value="alpha/beta-Hydrolases"/>
    <property type="match status" value="1"/>
</dbReference>
<gene>
    <name evidence="2" type="ordered locus">Cyan7822_6110</name>
</gene>
<dbReference type="Pfam" id="PF12146">
    <property type="entry name" value="Hydrolase_4"/>
    <property type="match status" value="1"/>
</dbReference>
<dbReference type="InterPro" id="IPR022742">
    <property type="entry name" value="Hydrolase_4"/>
</dbReference>
<feature type="domain" description="Serine aminopeptidase S33" evidence="1">
    <location>
        <begin position="71"/>
        <end position="241"/>
    </location>
</feature>
<dbReference type="PANTHER" id="PTHR22753">
    <property type="entry name" value="TRANSMEMBRANE PROTEIN 68"/>
    <property type="match status" value="1"/>
</dbReference>
<dbReference type="RefSeq" id="WP_013334698.1">
    <property type="nucleotide sequence ID" value="NC_014533.1"/>
</dbReference>
<evidence type="ECO:0000313" key="2">
    <source>
        <dbReference type="EMBL" id="ADN17948.1"/>
    </source>
</evidence>
<dbReference type="Gene3D" id="3.40.50.1820">
    <property type="entry name" value="alpha/beta hydrolase"/>
    <property type="match status" value="1"/>
</dbReference>
<dbReference type="HOGENOM" id="CLU_1037342_0_0_3"/>
<geneLocation type="plasmid" evidence="2 3">
    <name>Cy782201</name>
</geneLocation>
<reference evidence="3" key="1">
    <citation type="journal article" date="2011" name="MBio">
        <title>Novel metabolic attributes of the genus Cyanothece, comprising a group of unicellular nitrogen-fixing Cyanobacteria.</title>
        <authorList>
            <person name="Bandyopadhyay A."/>
            <person name="Elvitigala T."/>
            <person name="Welsh E."/>
            <person name="Stockel J."/>
            <person name="Liberton M."/>
            <person name="Min H."/>
            <person name="Sherman L.A."/>
            <person name="Pakrasi H.B."/>
        </authorList>
    </citation>
    <scope>NUCLEOTIDE SEQUENCE [LARGE SCALE GENOMIC DNA]</scope>
    <source>
        <strain evidence="3">PCC 7822</strain>
        <plasmid evidence="3">Cy782201</plasmid>
    </source>
</reference>
<dbReference type="EMBL" id="CP002199">
    <property type="protein sequence ID" value="ADN17948.1"/>
    <property type="molecule type" value="Genomic_DNA"/>
</dbReference>
<accession>E0ULW8</accession>
<keyword evidence="3" id="KW-1185">Reference proteome</keyword>
<evidence type="ECO:0000259" key="1">
    <source>
        <dbReference type="Pfam" id="PF12146"/>
    </source>
</evidence>